<sequence>MNAAWRIERAGTSRPISGECTTQPISLLRSIRTS</sequence>
<dbReference type="EMBL" id="UINC01008321">
    <property type="protein sequence ID" value="SVA37476.1"/>
    <property type="molecule type" value="Genomic_DNA"/>
</dbReference>
<accession>A0A381VAS4</accession>
<organism evidence="1">
    <name type="scientific">marine metagenome</name>
    <dbReference type="NCBI Taxonomy" id="408172"/>
    <lineage>
        <taxon>unclassified sequences</taxon>
        <taxon>metagenomes</taxon>
        <taxon>ecological metagenomes</taxon>
    </lineage>
</organism>
<reference evidence="1" key="1">
    <citation type="submission" date="2018-05" db="EMBL/GenBank/DDBJ databases">
        <authorList>
            <person name="Lanie J.A."/>
            <person name="Ng W.-L."/>
            <person name="Kazmierczak K.M."/>
            <person name="Andrzejewski T.M."/>
            <person name="Davidsen T.M."/>
            <person name="Wayne K.J."/>
            <person name="Tettelin H."/>
            <person name="Glass J.I."/>
            <person name="Rusch D."/>
            <person name="Podicherti R."/>
            <person name="Tsui H.-C.T."/>
            <person name="Winkler M.E."/>
        </authorList>
    </citation>
    <scope>NUCLEOTIDE SEQUENCE</scope>
</reference>
<protein>
    <submittedName>
        <fullName evidence="1">Uncharacterized protein</fullName>
    </submittedName>
</protein>
<gene>
    <name evidence="1" type="ORF">METZ01_LOCUS90330</name>
</gene>
<name>A0A381VAS4_9ZZZZ</name>
<proteinExistence type="predicted"/>
<dbReference type="AlphaFoldDB" id="A0A381VAS4"/>
<evidence type="ECO:0000313" key="1">
    <source>
        <dbReference type="EMBL" id="SVA37476.1"/>
    </source>
</evidence>